<feature type="region of interest" description="Disordered" evidence="1">
    <location>
        <begin position="37"/>
        <end position="58"/>
    </location>
</feature>
<evidence type="ECO:0000256" key="1">
    <source>
        <dbReference type="SAM" id="MobiDB-lite"/>
    </source>
</evidence>
<dbReference type="CDD" id="cd04301">
    <property type="entry name" value="NAT_SF"/>
    <property type="match status" value="1"/>
</dbReference>
<dbReference type="RefSeq" id="WP_343057656.1">
    <property type="nucleotide sequence ID" value="NZ_JACHWR010000001.1"/>
</dbReference>
<keyword evidence="4" id="KW-1185">Reference proteome</keyword>
<feature type="compositionally biased region" description="Basic and acidic residues" evidence="1">
    <location>
        <begin position="40"/>
        <end position="58"/>
    </location>
</feature>
<evidence type="ECO:0000259" key="2">
    <source>
        <dbReference type="PROSITE" id="PS51186"/>
    </source>
</evidence>
<dbReference type="PROSITE" id="PS51186">
    <property type="entry name" value="GNAT"/>
    <property type="match status" value="1"/>
</dbReference>
<dbReference type="AlphaFoldDB" id="A0A7W4VRI3"/>
<evidence type="ECO:0000313" key="4">
    <source>
        <dbReference type="Proteomes" id="UP000589626"/>
    </source>
</evidence>
<dbReference type="EMBL" id="JACHWR010000001">
    <property type="protein sequence ID" value="MBB3040440.1"/>
    <property type="molecule type" value="Genomic_DNA"/>
</dbReference>
<dbReference type="Proteomes" id="UP000589626">
    <property type="component" value="Unassembled WGS sequence"/>
</dbReference>
<gene>
    <name evidence="3" type="ORF">FHU40_000241</name>
</gene>
<dbReference type="InterPro" id="IPR016181">
    <property type="entry name" value="Acyl_CoA_acyltransferase"/>
</dbReference>
<protein>
    <submittedName>
        <fullName evidence="3">GNAT superfamily N-acetyltransferase</fullName>
    </submittedName>
</protein>
<name>A0A7W4VRI3_9ACTN</name>
<proteinExistence type="predicted"/>
<sequence>MADPQNGPRHDPLSGLIIRPMTLDDVPAAERVSDEGFFELDTRQRRGTDPEPERRSEAHRAVWIERTRHFVRTDPGGCWVAEDASGMVGMATSFRRETLWCLATYAVLPGRQGQGIGKPLLAAALQHGAASTRAMLSASSDPRAVRVYHQAGFELHPQMYLTGAMDRSAIPAVRKVREGSAADVDLMDSLDRAARGAGHGPDHELMLRTWRLLVSDTSTGSGYAYLNERGQLALLAASNRRTATRLLWAALAEGPEQITVGHVTGANQWVLDVGFAARLALHQEGYLGLRGMKPPAPYVHNGALL</sequence>
<feature type="domain" description="N-acetyltransferase" evidence="2">
    <location>
        <begin position="16"/>
        <end position="177"/>
    </location>
</feature>
<dbReference type="GO" id="GO:0016747">
    <property type="term" value="F:acyltransferase activity, transferring groups other than amino-acyl groups"/>
    <property type="evidence" value="ECO:0007669"/>
    <property type="project" value="InterPro"/>
</dbReference>
<organism evidence="3 4">
    <name type="scientific">Nocardioides soli</name>
    <dbReference type="NCBI Taxonomy" id="1036020"/>
    <lineage>
        <taxon>Bacteria</taxon>
        <taxon>Bacillati</taxon>
        <taxon>Actinomycetota</taxon>
        <taxon>Actinomycetes</taxon>
        <taxon>Propionibacteriales</taxon>
        <taxon>Nocardioidaceae</taxon>
        <taxon>Nocardioides</taxon>
    </lineage>
</organism>
<dbReference type="InterPro" id="IPR000182">
    <property type="entry name" value="GNAT_dom"/>
</dbReference>
<accession>A0A7W4VRI3</accession>
<dbReference type="Gene3D" id="3.40.630.30">
    <property type="match status" value="1"/>
</dbReference>
<comment type="caution">
    <text evidence="3">The sequence shown here is derived from an EMBL/GenBank/DDBJ whole genome shotgun (WGS) entry which is preliminary data.</text>
</comment>
<dbReference type="Pfam" id="PF00583">
    <property type="entry name" value="Acetyltransf_1"/>
    <property type="match status" value="1"/>
</dbReference>
<dbReference type="SUPFAM" id="SSF55729">
    <property type="entry name" value="Acyl-CoA N-acyltransferases (Nat)"/>
    <property type="match status" value="1"/>
</dbReference>
<reference evidence="3 4" key="1">
    <citation type="submission" date="2020-08" db="EMBL/GenBank/DDBJ databases">
        <title>Sequencing the genomes of 1000 actinobacteria strains.</title>
        <authorList>
            <person name="Klenk H.-P."/>
        </authorList>
    </citation>
    <scope>NUCLEOTIDE SEQUENCE [LARGE SCALE GENOMIC DNA]</scope>
    <source>
        <strain evidence="3 4">DSM 105498</strain>
    </source>
</reference>
<evidence type="ECO:0000313" key="3">
    <source>
        <dbReference type="EMBL" id="MBB3040440.1"/>
    </source>
</evidence>
<keyword evidence="3" id="KW-0808">Transferase</keyword>